<evidence type="ECO:0008006" key="3">
    <source>
        <dbReference type="Google" id="ProtNLM"/>
    </source>
</evidence>
<dbReference type="EMBL" id="LAQJ01000304">
    <property type="protein sequence ID" value="KKO17991.1"/>
    <property type="molecule type" value="Genomic_DNA"/>
</dbReference>
<dbReference type="Proteomes" id="UP000034954">
    <property type="component" value="Unassembled WGS sequence"/>
</dbReference>
<accession>A0A0M2USL8</accession>
<reference evidence="1 2" key="1">
    <citation type="journal article" date="2013" name="BMC Microbiol.">
        <title>Identification of the type II cytochrome c maturation pathway in anammox bacteria by comparative genomics.</title>
        <authorList>
            <person name="Ferousi C."/>
            <person name="Speth D.R."/>
            <person name="Reimann J."/>
            <person name="Op den Camp H.J."/>
            <person name="Allen J.W."/>
            <person name="Keltjens J.T."/>
            <person name="Jetten M.S."/>
        </authorList>
    </citation>
    <scope>NUCLEOTIDE SEQUENCE [LARGE SCALE GENOMIC DNA]</scope>
    <source>
        <strain evidence="1">RU1</strain>
    </source>
</reference>
<protein>
    <recommendedName>
        <fullName evidence="3">IS630 family transposase</fullName>
    </recommendedName>
</protein>
<gene>
    <name evidence="1" type="ORF">BROFUL_03321</name>
</gene>
<organism evidence="1 2">
    <name type="scientific">Candidatus Brocadia fulgida</name>
    <dbReference type="NCBI Taxonomy" id="380242"/>
    <lineage>
        <taxon>Bacteria</taxon>
        <taxon>Pseudomonadati</taxon>
        <taxon>Planctomycetota</taxon>
        <taxon>Candidatus Brocadiia</taxon>
        <taxon>Candidatus Brocadiales</taxon>
        <taxon>Candidatus Brocadiaceae</taxon>
        <taxon>Candidatus Brocadia</taxon>
    </lineage>
</organism>
<comment type="caution">
    <text evidence="1">The sequence shown here is derived from an EMBL/GenBank/DDBJ whole genome shotgun (WGS) entry which is preliminary data.</text>
</comment>
<proteinExistence type="predicted"/>
<evidence type="ECO:0000313" key="2">
    <source>
        <dbReference type="Proteomes" id="UP000034954"/>
    </source>
</evidence>
<name>A0A0M2USL8_9BACT</name>
<evidence type="ECO:0000313" key="1">
    <source>
        <dbReference type="EMBL" id="KKO17991.1"/>
    </source>
</evidence>
<feature type="non-terminal residue" evidence="1">
    <location>
        <position position="1"/>
    </location>
</feature>
<dbReference type="AlphaFoldDB" id="A0A0M2USL8"/>
<keyword evidence="2" id="KW-1185">Reference proteome</keyword>
<sequence length="47" mass="5514">VLGVKRAERMLARVEFHYTPKHASWRNMAEIEIGVMDRQQTAQRSDT</sequence>